<proteinExistence type="predicted"/>
<sequence>MSEHSNYTEVDAKEWFDSSGIPFENFWVEIFNGSEIVGYKLEDGREFDMLVEITELNNE</sequence>
<name>A0A1I5XVL0_9GAMM</name>
<dbReference type="Proteomes" id="UP000182692">
    <property type="component" value="Unassembled WGS sequence"/>
</dbReference>
<gene>
    <name evidence="1" type="ORF">SAMN03084138_04848</name>
</gene>
<evidence type="ECO:0000313" key="1">
    <source>
        <dbReference type="EMBL" id="SFQ35767.1"/>
    </source>
</evidence>
<dbReference type="AlphaFoldDB" id="A0A1I5XVL0"/>
<organism evidence="1 2">
    <name type="scientific">Enterovibrio norvegicus DSM 15893</name>
    <dbReference type="NCBI Taxonomy" id="1121869"/>
    <lineage>
        <taxon>Bacteria</taxon>
        <taxon>Pseudomonadati</taxon>
        <taxon>Pseudomonadota</taxon>
        <taxon>Gammaproteobacteria</taxon>
        <taxon>Vibrionales</taxon>
        <taxon>Vibrionaceae</taxon>
        <taxon>Enterovibrio</taxon>
    </lineage>
</organism>
<reference evidence="1 2" key="1">
    <citation type="submission" date="2016-10" db="EMBL/GenBank/DDBJ databases">
        <authorList>
            <person name="de Groot N.N."/>
        </authorList>
    </citation>
    <scope>NUCLEOTIDE SEQUENCE [LARGE SCALE GENOMIC DNA]</scope>
    <source>
        <strain evidence="1 2">DSM 15893</strain>
    </source>
</reference>
<protein>
    <submittedName>
        <fullName evidence="1">Uncharacterized protein</fullName>
    </submittedName>
</protein>
<dbReference type="EMBL" id="FOWR01000076">
    <property type="protein sequence ID" value="SFQ35767.1"/>
    <property type="molecule type" value="Genomic_DNA"/>
</dbReference>
<evidence type="ECO:0000313" key="2">
    <source>
        <dbReference type="Proteomes" id="UP000182692"/>
    </source>
</evidence>
<accession>A0A1I5XVL0</accession>